<dbReference type="GO" id="GO:0030414">
    <property type="term" value="F:peptidase inhibitor activity"/>
    <property type="evidence" value="ECO:0007669"/>
    <property type="project" value="TreeGrafter"/>
</dbReference>
<evidence type="ECO:0000256" key="1">
    <source>
        <dbReference type="SAM" id="Phobius"/>
    </source>
</evidence>
<dbReference type="AlphaFoldDB" id="F9F903"/>
<dbReference type="PANTHER" id="PTHR11362">
    <property type="entry name" value="PHOSPHATIDYLETHANOLAMINE-BINDING PROTEIN"/>
    <property type="match status" value="1"/>
</dbReference>
<dbReference type="InterPro" id="IPR035810">
    <property type="entry name" value="PEBP_euk"/>
</dbReference>
<dbReference type="InterPro" id="IPR036610">
    <property type="entry name" value="PEBP-like_sf"/>
</dbReference>
<proteinExistence type="predicted"/>
<feature type="transmembrane region" description="Helical" evidence="1">
    <location>
        <begin position="194"/>
        <end position="213"/>
    </location>
</feature>
<gene>
    <name evidence="3" type="ORF">FOXB_02878</name>
</gene>
<feature type="chain" id="PRO_5003382828" description="PEBP-like protein" evidence="2">
    <location>
        <begin position="17"/>
        <end position="217"/>
    </location>
</feature>
<dbReference type="GO" id="GO:0030162">
    <property type="term" value="P:regulation of proteolysis"/>
    <property type="evidence" value="ECO:0007669"/>
    <property type="project" value="TreeGrafter"/>
</dbReference>
<evidence type="ECO:0000313" key="3">
    <source>
        <dbReference type="EMBL" id="EGU86603.1"/>
    </source>
</evidence>
<dbReference type="GO" id="GO:0005543">
    <property type="term" value="F:phospholipid binding"/>
    <property type="evidence" value="ECO:0007669"/>
    <property type="project" value="TreeGrafter"/>
</dbReference>
<dbReference type="EMBL" id="AFQF01000963">
    <property type="protein sequence ID" value="EGU86603.1"/>
    <property type="molecule type" value="Genomic_DNA"/>
</dbReference>
<dbReference type="GO" id="GO:0046578">
    <property type="term" value="P:regulation of Ras protein signal transduction"/>
    <property type="evidence" value="ECO:0007669"/>
    <property type="project" value="TreeGrafter"/>
</dbReference>
<comment type="caution">
    <text evidence="3">The sequence shown here is derived from an EMBL/GenBank/DDBJ whole genome shotgun (WGS) entry which is preliminary data.</text>
</comment>
<feature type="signal peptide" evidence="2">
    <location>
        <begin position="1"/>
        <end position="16"/>
    </location>
</feature>
<name>F9F903_FUSOF</name>
<keyword evidence="1" id="KW-0812">Transmembrane</keyword>
<dbReference type="STRING" id="660025.F9F903"/>
<dbReference type="SUPFAM" id="SSF49777">
    <property type="entry name" value="PEBP-like"/>
    <property type="match status" value="1"/>
</dbReference>
<keyword evidence="1" id="KW-1133">Transmembrane helix</keyword>
<keyword evidence="1" id="KW-0472">Membrane</keyword>
<reference evidence="3" key="1">
    <citation type="journal article" date="2012" name="Mol. Plant Microbe Interact.">
        <title>A highly conserved effector in Fusarium oxysporum is required for full virulence on Arabidopsis.</title>
        <authorList>
            <person name="Thatcher L.F."/>
            <person name="Gardiner D.M."/>
            <person name="Kazan K."/>
            <person name="Manners J."/>
        </authorList>
    </citation>
    <scope>NUCLEOTIDE SEQUENCE [LARGE SCALE GENOMIC DNA]</scope>
    <source>
        <strain evidence="3">Fo5176</strain>
    </source>
</reference>
<keyword evidence="2" id="KW-0732">Signal</keyword>
<evidence type="ECO:0000256" key="2">
    <source>
        <dbReference type="SAM" id="SignalP"/>
    </source>
</evidence>
<protein>
    <recommendedName>
        <fullName evidence="4">PEBP-like protein</fullName>
    </recommendedName>
</protein>
<dbReference type="Gene3D" id="3.90.280.10">
    <property type="entry name" value="PEBP-like"/>
    <property type="match status" value="1"/>
</dbReference>
<accession>F9F903</accession>
<dbReference type="PANTHER" id="PTHR11362:SF148">
    <property type="entry name" value="CARBOXYPEPTIDASE Y INHIBITOR"/>
    <property type="match status" value="1"/>
</dbReference>
<evidence type="ECO:0008006" key="4">
    <source>
        <dbReference type="Google" id="ProtNLM"/>
    </source>
</evidence>
<dbReference type="Pfam" id="PF01161">
    <property type="entry name" value="PBP"/>
    <property type="match status" value="1"/>
</dbReference>
<dbReference type="InterPro" id="IPR008914">
    <property type="entry name" value="PEBP"/>
</dbReference>
<sequence length="217" mass="22975">MRISLAISLFIGGVFARTPPGFSPSTNATLDVRYGSVKASEGAPVKIEDVTVSPAISFKPTSSHDSHIVLLVDLDAPNGPHDNFYAPLLHWAKVIPSGSSGLSTNSSVMKDYAPYVGPAPPPGTGPHRYVALLFASGNSTFEIPPGFKDLDMSNFTNRVAFNIRKFITEGRLTLTGGDWFTCENETQTMVATNAAASSLGASGFLALVAFVLLRIAL</sequence>
<dbReference type="OrthoDB" id="440553at2759"/>
<dbReference type="CDD" id="cd00866">
    <property type="entry name" value="PEBP_euk"/>
    <property type="match status" value="1"/>
</dbReference>
<organism evidence="3">
    <name type="scientific">Fusarium oxysporum (strain Fo5176)</name>
    <name type="common">Fusarium vascular wilt</name>
    <dbReference type="NCBI Taxonomy" id="660025"/>
    <lineage>
        <taxon>Eukaryota</taxon>
        <taxon>Fungi</taxon>
        <taxon>Dikarya</taxon>
        <taxon>Ascomycota</taxon>
        <taxon>Pezizomycotina</taxon>
        <taxon>Sordariomycetes</taxon>
        <taxon>Hypocreomycetidae</taxon>
        <taxon>Hypocreales</taxon>
        <taxon>Nectriaceae</taxon>
        <taxon>Fusarium</taxon>
        <taxon>Fusarium oxysporum species complex</taxon>
    </lineage>
</organism>